<dbReference type="EMBL" id="CAJVPQ010001284">
    <property type="protein sequence ID" value="CAG8543288.1"/>
    <property type="molecule type" value="Genomic_DNA"/>
</dbReference>
<protein>
    <submittedName>
        <fullName evidence="3">16851_t:CDS:1</fullName>
    </submittedName>
</protein>
<sequence>MTRGRLPPVGQEADRRPPPIRRRPRVRRRIRKLRRLNNKTGNSFKSVVFVGVAIALIIYVIIKWDVYITDCKGKTLFDNGLMDCSDPCLLMKRDNIPDDGPYCFYLNVHKNFETPTGEKFLKLEENECVQIDATIEFRTTTREGPSAEQGEGSGAKSGTSNAKMSQKRIITSPYTKNGKHLYICPKTHQFKILVDVAILY</sequence>
<organism evidence="3 4">
    <name type="scientific">Funneliformis caledonium</name>
    <dbReference type="NCBI Taxonomy" id="1117310"/>
    <lineage>
        <taxon>Eukaryota</taxon>
        <taxon>Fungi</taxon>
        <taxon>Fungi incertae sedis</taxon>
        <taxon>Mucoromycota</taxon>
        <taxon>Glomeromycotina</taxon>
        <taxon>Glomeromycetes</taxon>
        <taxon>Glomerales</taxon>
        <taxon>Glomeraceae</taxon>
        <taxon>Funneliformis</taxon>
    </lineage>
</organism>
<feature type="region of interest" description="Disordered" evidence="1">
    <location>
        <begin position="140"/>
        <end position="169"/>
    </location>
</feature>
<reference evidence="3" key="1">
    <citation type="submission" date="2021-06" db="EMBL/GenBank/DDBJ databases">
        <authorList>
            <person name="Kallberg Y."/>
            <person name="Tangrot J."/>
            <person name="Rosling A."/>
        </authorList>
    </citation>
    <scope>NUCLEOTIDE SEQUENCE</scope>
    <source>
        <strain evidence="3">UK204</strain>
    </source>
</reference>
<keyword evidence="2" id="KW-0812">Transmembrane</keyword>
<gene>
    <name evidence="3" type="ORF">FCALED_LOCUS5747</name>
</gene>
<keyword evidence="4" id="KW-1185">Reference proteome</keyword>
<keyword evidence="2" id="KW-1133">Transmembrane helix</keyword>
<keyword evidence="2" id="KW-0472">Membrane</keyword>
<dbReference type="Proteomes" id="UP000789570">
    <property type="component" value="Unassembled WGS sequence"/>
</dbReference>
<comment type="caution">
    <text evidence="3">The sequence shown here is derived from an EMBL/GenBank/DDBJ whole genome shotgun (WGS) entry which is preliminary data.</text>
</comment>
<accession>A0A9N9ASH4</accession>
<evidence type="ECO:0000256" key="1">
    <source>
        <dbReference type="SAM" id="MobiDB-lite"/>
    </source>
</evidence>
<proteinExistence type="predicted"/>
<dbReference type="OrthoDB" id="2414191at2759"/>
<feature type="region of interest" description="Disordered" evidence="1">
    <location>
        <begin position="1"/>
        <end position="22"/>
    </location>
</feature>
<feature type="transmembrane region" description="Helical" evidence="2">
    <location>
        <begin position="44"/>
        <end position="62"/>
    </location>
</feature>
<name>A0A9N9ASH4_9GLOM</name>
<evidence type="ECO:0000256" key="2">
    <source>
        <dbReference type="SAM" id="Phobius"/>
    </source>
</evidence>
<dbReference type="AlphaFoldDB" id="A0A9N9ASH4"/>
<evidence type="ECO:0000313" key="3">
    <source>
        <dbReference type="EMBL" id="CAG8543288.1"/>
    </source>
</evidence>
<evidence type="ECO:0000313" key="4">
    <source>
        <dbReference type="Proteomes" id="UP000789570"/>
    </source>
</evidence>
<feature type="compositionally biased region" description="Polar residues" evidence="1">
    <location>
        <begin position="156"/>
        <end position="169"/>
    </location>
</feature>